<gene>
    <name evidence="1" type="ORF">TCLT_LOCUS6594</name>
</gene>
<dbReference type="WBParaSite" id="TCLT_0000660501-mRNA-1">
    <property type="protein sequence ID" value="TCLT_0000660501-mRNA-1"/>
    <property type="gene ID" value="TCLT_0000660501"/>
</dbReference>
<organism evidence="3">
    <name type="scientific">Thelazia callipaeda</name>
    <name type="common">Oriental eyeworm</name>
    <name type="synonym">Parasitic nematode</name>
    <dbReference type="NCBI Taxonomy" id="103827"/>
    <lineage>
        <taxon>Eukaryota</taxon>
        <taxon>Metazoa</taxon>
        <taxon>Ecdysozoa</taxon>
        <taxon>Nematoda</taxon>
        <taxon>Chromadorea</taxon>
        <taxon>Rhabditida</taxon>
        <taxon>Spirurina</taxon>
        <taxon>Spiruromorpha</taxon>
        <taxon>Thelazioidea</taxon>
        <taxon>Thelaziidae</taxon>
        <taxon>Thelazia</taxon>
    </lineage>
</organism>
<sequence>MRKGSDQGQEIDRLWEASSTFSSQQVGIVTSWNLGSSPMISCILELTTACKDYLTLYVLLKQHTYPAIAACRFSRESLNYNVLVATRGIIGRKEGRMYVVMVMGQTQLFSAGTPGRGTVRNCYERQARFLFESFVDFYCNMIPKEIIGWMIHEQIADTYSMALDEFTVVLISVYSPVP</sequence>
<proteinExistence type="predicted"/>
<reference evidence="1 2" key="2">
    <citation type="submission" date="2018-11" db="EMBL/GenBank/DDBJ databases">
        <authorList>
            <consortium name="Pathogen Informatics"/>
        </authorList>
    </citation>
    <scope>NUCLEOTIDE SEQUENCE [LARGE SCALE GENOMIC DNA]</scope>
</reference>
<dbReference type="Proteomes" id="UP000276776">
    <property type="component" value="Unassembled WGS sequence"/>
</dbReference>
<protein>
    <submittedName>
        <fullName evidence="3">Cauli_VI domain-containing protein</fullName>
    </submittedName>
</protein>
<dbReference type="EMBL" id="UYYF01004428">
    <property type="protein sequence ID" value="VDN03960.1"/>
    <property type="molecule type" value="Genomic_DNA"/>
</dbReference>
<evidence type="ECO:0000313" key="1">
    <source>
        <dbReference type="EMBL" id="VDN03960.1"/>
    </source>
</evidence>
<name>A0A0N5D187_THECL</name>
<evidence type="ECO:0000313" key="2">
    <source>
        <dbReference type="Proteomes" id="UP000276776"/>
    </source>
</evidence>
<evidence type="ECO:0000313" key="3">
    <source>
        <dbReference type="WBParaSite" id="TCLT_0000660501-mRNA-1"/>
    </source>
</evidence>
<accession>A0A0N5D187</accession>
<dbReference type="AlphaFoldDB" id="A0A0N5D187"/>
<keyword evidence="2" id="KW-1185">Reference proteome</keyword>
<reference evidence="3" key="1">
    <citation type="submission" date="2017-02" db="UniProtKB">
        <authorList>
            <consortium name="WormBaseParasite"/>
        </authorList>
    </citation>
    <scope>IDENTIFICATION</scope>
</reference>